<accession>A0ABW6PI76</accession>
<protein>
    <submittedName>
        <fullName evidence="3">Uncharacterized protein</fullName>
    </submittedName>
</protein>
<evidence type="ECO:0000256" key="2">
    <source>
        <dbReference type="SAM" id="Phobius"/>
    </source>
</evidence>
<keyword evidence="2" id="KW-0472">Membrane</keyword>
<feature type="transmembrane region" description="Helical" evidence="2">
    <location>
        <begin position="6"/>
        <end position="24"/>
    </location>
</feature>
<name>A0ABW6PI76_9NOCA</name>
<proteinExistence type="predicted"/>
<comment type="caution">
    <text evidence="3">The sequence shown here is derived from an EMBL/GenBank/DDBJ whole genome shotgun (WGS) entry which is preliminary data.</text>
</comment>
<keyword evidence="4" id="KW-1185">Reference proteome</keyword>
<keyword evidence="2" id="KW-0812">Transmembrane</keyword>
<evidence type="ECO:0000256" key="1">
    <source>
        <dbReference type="SAM" id="MobiDB-lite"/>
    </source>
</evidence>
<dbReference type="RefSeq" id="WP_387699110.1">
    <property type="nucleotide sequence ID" value="NZ_JBIAMX010000002.1"/>
</dbReference>
<sequence>MIGNVVVFAGIGGPTVYLCAAVVLHELRTRRSTAPAEPLNTTQHAPAADQRAA</sequence>
<evidence type="ECO:0000313" key="4">
    <source>
        <dbReference type="Proteomes" id="UP001601444"/>
    </source>
</evidence>
<dbReference type="EMBL" id="JBIAMX010000002">
    <property type="protein sequence ID" value="MFF0542099.1"/>
    <property type="molecule type" value="Genomic_DNA"/>
</dbReference>
<reference evidence="3 4" key="1">
    <citation type="submission" date="2024-10" db="EMBL/GenBank/DDBJ databases">
        <title>The Natural Products Discovery Center: Release of the First 8490 Sequenced Strains for Exploring Actinobacteria Biosynthetic Diversity.</title>
        <authorList>
            <person name="Kalkreuter E."/>
            <person name="Kautsar S.A."/>
            <person name="Yang D."/>
            <person name="Bader C.D."/>
            <person name="Teijaro C.N."/>
            <person name="Fluegel L."/>
            <person name="Davis C.M."/>
            <person name="Simpson J.R."/>
            <person name="Lauterbach L."/>
            <person name="Steele A.D."/>
            <person name="Gui C."/>
            <person name="Meng S."/>
            <person name="Li G."/>
            <person name="Viehrig K."/>
            <person name="Ye F."/>
            <person name="Su P."/>
            <person name="Kiefer A.F."/>
            <person name="Nichols A."/>
            <person name="Cepeda A.J."/>
            <person name="Yan W."/>
            <person name="Fan B."/>
            <person name="Jiang Y."/>
            <person name="Adhikari A."/>
            <person name="Zheng C.-J."/>
            <person name="Schuster L."/>
            <person name="Cowan T.M."/>
            <person name="Smanski M.J."/>
            <person name="Chevrette M.G."/>
            <person name="De Carvalho L.P.S."/>
            <person name="Shen B."/>
        </authorList>
    </citation>
    <scope>NUCLEOTIDE SEQUENCE [LARGE SCALE GENOMIC DNA]</scope>
    <source>
        <strain evidence="3 4">NPDC004045</strain>
    </source>
</reference>
<feature type="region of interest" description="Disordered" evidence="1">
    <location>
        <begin position="31"/>
        <end position="53"/>
    </location>
</feature>
<evidence type="ECO:0000313" key="3">
    <source>
        <dbReference type="EMBL" id="MFF0542099.1"/>
    </source>
</evidence>
<dbReference type="Proteomes" id="UP001601444">
    <property type="component" value="Unassembled WGS sequence"/>
</dbReference>
<gene>
    <name evidence="3" type="ORF">ACFYTF_04615</name>
</gene>
<keyword evidence="2" id="KW-1133">Transmembrane helix</keyword>
<organism evidence="3 4">
    <name type="scientific">Nocardia thailandica</name>
    <dbReference type="NCBI Taxonomy" id="257275"/>
    <lineage>
        <taxon>Bacteria</taxon>
        <taxon>Bacillati</taxon>
        <taxon>Actinomycetota</taxon>
        <taxon>Actinomycetes</taxon>
        <taxon>Mycobacteriales</taxon>
        <taxon>Nocardiaceae</taxon>
        <taxon>Nocardia</taxon>
    </lineage>
</organism>